<evidence type="ECO:0000313" key="1">
    <source>
        <dbReference type="EMBL" id="PIA15289.1"/>
    </source>
</evidence>
<accession>A0A2G5B8F8</accession>
<dbReference type="AlphaFoldDB" id="A0A2G5B8F8"/>
<sequence>MLELACPPDRRRWHHRAVFLLAWLDYHVFGAAERAKQALLPLLQMRAAGKQLASFYKPNSEAPGKHYLYLQKYLCLFIELLVATCDLDGLQLLVRKLRRSPDSLYDHRAMLRRASEAEVDMLQLMVCRLN</sequence>
<organism evidence="1 2">
    <name type="scientific">Coemansia reversa (strain ATCC 12441 / NRRL 1564)</name>
    <dbReference type="NCBI Taxonomy" id="763665"/>
    <lineage>
        <taxon>Eukaryota</taxon>
        <taxon>Fungi</taxon>
        <taxon>Fungi incertae sedis</taxon>
        <taxon>Zoopagomycota</taxon>
        <taxon>Kickxellomycotina</taxon>
        <taxon>Kickxellomycetes</taxon>
        <taxon>Kickxellales</taxon>
        <taxon>Kickxellaceae</taxon>
        <taxon>Coemansia</taxon>
    </lineage>
</organism>
<evidence type="ECO:0000313" key="2">
    <source>
        <dbReference type="Proteomes" id="UP000242474"/>
    </source>
</evidence>
<dbReference type="OrthoDB" id="77564at2759"/>
<keyword evidence="2" id="KW-1185">Reference proteome</keyword>
<protein>
    <submittedName>
        <fullName evidence="1">Uncharacterized protein</fullName>
    </submittedName>
</protein>
<reference evidence="1 2" key="1">
    <citation type="journal article" date="2015" name="Genome Biol. Evol.">
        <title>Phylogenomic analyses indicate that early fungi evolved digesting cell walls of algal ancestors of land plants.</title>
        <authorList>
            <person name="Chang Y."/>
            <person name="Wang S."/>
            <person name="Sekimoto S."/>
            <person name="Aerts A.L."/>
            <person name="Choi C."/>
            <person name="Clum A."/>
            <person name="LaButti K.M."/>
            <person name="Lindquist E.A."/>
            <person name="Yee Ngan C."/>
            <person name="Ohm R.A."/>
            <person name="Salamov A.A."/>
            <person name="Grigoriev I.V."/>
            <person name="Spatafora J.W."/>
            <person name="Berbee M.L."/>
        </authorList>
    </citation>
    <scope>NUCLEOTIDE SEQUENCE [LARGE SCALE GENOMIC DNA]</scope>
    <source>
        <strain evidence="1 2">NRRL 1564</strain>
    </source>
</reference>
<proteinExistence type="predicted"/>
<dbReference type="Proteomes" id="UP000242474">
    <property type="component" value="Unassembled WGS sequence"/>
</dbReference>
<dbReference type="EMBL" id="KZ303508">
    <property type="protein sequence ID" value="PIA15289.1"/>
    <property type="molecule type" value="Genomic_DNA"/>
</dbReference>
<feature type="non-terminal residue" evidence="1">
    <location>
        <position position="130"/>
    </location>
</feature>
<dbReference type="STRING" id="763665.A0A2G5B8F8"/>
<name>A0A2G5B8F8_COERN</name>
<gene>
    <name evidence="1" type="ORF">COEREDRAFT_44990</name>
</gene>